<dbReference type="RefSeq" id="WP_346052003.1">
    <property type="nucleotide sequence ID" value="NZ_JAYGII010000019.1"/>
</dbReference>
<organism evidence="2 3">
    <name type="scientific">Natronospira elongata</name>
    <dbReference type="NCBI Taxonomy" id="3110268"/>
    <lineage>
        <taxon>Bacteria</taxon>
        <taxon>Pseudomonadati</taxon>
        <taxon>Pseudomonadota</taxon>
        <taxon>Gammaproteobacteria</taxon>
        <taxon>Natronospirales</taxon>
        <taxon>Natronospiraceae</taxon>
        <taxon>Natronospira</taxon>
    </lineage>
</organism>
<keyword evidence="3" id="KW-1185">Reference proteome</keyword>
<keyword evidence="1" id="KW-0732">Signal</keyword>
<evidence type="ECO:0000256" key="1">
    <source>
        <dbReference type="SAM" id="SignalP"/>
    </source>
</evidence>
<evidence type="ECO:0008006" key="4">
    <source>
        <dbReference type="Google" id="ProtNLM"/>
    </source>
</evidence>
<feature type="chain" id="PRO_5042953278" description="Outer membrane protein beta-barrel domain-containing protein" evidence="1">
    <location>
        <begin position="25"/>
        <end position="185"/>
    </location>
</feature>
<dbReference type="AlphaFoldDB" id="A0AAP6JH51"/>
<evidence type="ECO:0000313" key="2">
    <source>
        <dbReference type="EMBL" id="MEA5446044.1"/>
    </source>
</evidence>
<sequence>MINRKQFALAAAGAFALSSGAAMAQGSVGAYYADFGDLDGFGLEADFVVADQFRLFADVTMLDEGDVEQDIVRFGGGYLMQMNDQMSLEFGASFQNWDFSNPFFSFDDDAIGVHGALNYAVTPEFTFTAKAEFLMFDMMDDDDIVIGLRGSYNVTPEIAIFGGADIYNHDVIDETLIRFGASFNF</sequence>
<accession>A0AAP6JH51</accession>
<comment type="caution">
    <text evidence="2">The sequence shown here is derived from an EMBL/GenBank/DDBJ whole genome shotgun (WGS) entry which is preliminary data.</text>
</comment>
<protein>
    <recommendedName>
        <fullName evidence="4">Outer membrane protein beta-barrel domain-containing protein</fullName>
    </recommendedName>
</protein>
<dbReference type="Proteomes" id="UP001302316">
    <property type="component" value="Unassembled WGS sequence"/>
</dbReference>
<feature type="signal peptide" evidence="1">
    <location>
        <begin position="1"/>
        <end position="24"/>
    </location>
</feature>
<name>A0AAP6JH51_9GAMM</name>
<proteinExistence type="predicted"/>
<reference evidence="2 3" key="1">
    <citation type="submission" date="2023-12" db="EMBL/GenBank/DDBJ databases">
        <title>Whole-genome sequencing of halo(alkali)philic microorganisms from hypersaline lakes.</title>
        <authorList>
            <person name="Sorokin D.Y."/>
            <person name="Merkel A.Y."/>
            <person name="Messina E."/>
            <person name="Yakimov M."/>
        </authorList>
    </citation>
    <scope>NUCLEOTIDE SEQUENCE [LARGE SCALE GENOMIC DNA]</scope>
    <source>
        <strain evidence="2 3">AB-CW1</strain>
    </source>
</reference>
<evidence type="ECO:0000313" key="3">
    <source>
        <dbReference type="Proteomes" id="UP001302316"/>
    </source>
</evidence>
<dbReference type="SUPFAM" id="SSF56925">
    <property type="entry name" value="OMPA-like"/>
    <property type="match status" value="1"/>
</dbReference>
<dbReference type="InterPro" id="IPR011250">
    <property type="entry name" value="OMP/PagP_B-barrel"/>
</dbReference>
<dbReference type="EMBL" id="JAYGII010000019">
    <property type="protein sequence ID" value="MEA5446044.1"/>
    <property type="molecule type" value="Genomic_DNA"/>
</dbReference>
<gene>
    <name evidence="2" type="ORF">VCB98_09455</name>
</gene>